<sequence>MGLNQTLKSINIISLHYVKALFDLFQSDNKTGNITGI</sequence>
<evidence type="ECO:0000313" key="1">
    <source>
        <dbReference type="EMBL" id="ENW07920.1"/>
    </source>
</evidence>
<comment type="caution">
    <text evidence="1">The sequence shown here is derived from an EMBL/GenBank/DDBJ whole genome shotgun (WGS) entry which is preliminary data.</text>
</comment>
<reference evidence="1 2" key="1">
    <citation type="submission" date="2013-02" db="EMBL/GenBank/DDBJ databases">
        <title>The Genome Sequence of Acinetobacter beijerinckii CIP 110307.</title>
        <authorList>
            <consortium name="The Broad Institute Genome Sequencing Platform"/>
            <consortium name="The Broad Institute Genome Sequencing Center for Infectious Disease"/>
            <person name="Cerqueira G."/>
            <person name="Feldgarden M."/>
            <person name="Courvalin P."/>
            <person name="Perichon B."/>
            <person name="Grillot-Courvalin C."/>
            <person name="Clermont D."/>
            <person name="Rocha E."/>
            <person name="Yoon E.-J."/>
            <person name="Nemec A."/>
            <person name="Walker B."/>
            <person name="Young S.K."/>
            <person name="Zeng Q."/>
            <person name="Gargeya S."/>
            <person name="Fitzgerald M."/>
            <person name="Haas B."/>
            <person name="Abouelleil A."/>
            <person name="Alvarado L."/>
            <person name="Arachchi H.M."/>
            <person name="Berlin A.M."/>
            <person name="Chapman S.B."/>
            <person name="Dewar J."/>
            <person name="Goldberg J."/>
            <person name="Griggs A."/>
            <person name="Gujja S."/>
            <person name="Hansen M."/>
            <person name="Howarth C."/>
            <person name="Imamovic A."/>
            <person name="Larimer J."/>
            <person name="McCowan C."/>
            <person name="Murphy C."/>
            <person name="Neiman D."/>
            <person name="Pearson M."/>
            <person name="Priest M."/>
            <person name="Roberts A."/>
            <person name="Saif S."/>
            <person name="Shea T."/>
            <person name="Sisk P."/>
            <person name="Sykes S."/>
            <person name="Wortman J."/>
            <person name="Nusbaum C."/>
            <person name="Birren B."/>
        </authorList>
    </citation>
    <scope>NUCLEOTIDE SEQUENCE [LARGE SCALE GENOMIC DNA]</scope>
    <source>
        <strain evidence="1 2">CIP 110307</strain>
    </source>
</reference>
<evidence type="ECO:0000313" key="2">
    <source>
        <dbReference type="Proteomes" id="UP000017670"/>
    </source>
</evidence>
<dbReference type="EMBL" id="APQL01000004">
    <property type="protein sequence ID" value="ENW07920.1"/>
    <property type="molecule type" value="Genomic_DNA"/>
</dbReference>
<dbReference type="HOGENOM" id="CLU_3352263_0_0_6"/>
<gene>
    <name evidence="1" type="ORF">F933_01116</name>
</gene>
<proteinExistence type="predicted"/>
<name>N9FKS8_9GAMM</name>
<protein>
    <submittedName>
        <fullName evidence="1">Uncharacterized protein</fullName>
    </submittedName>
</protein>
<dbReference type="AlphaFoldDB" id="N9FKS8"/>
<keyword evidence="2" id="KW-1185">Reference proteome</keyword>
<organism evidence="1 2">
    <name type="scientific">Acinetobacter beijerinckii CIP 110307</name>
    <dbReference type="NCBI Taxonomy" id="1217648"/>
    <lineage>
        <taxon>Bacteria</taxon>
        <taxon>Pseudomonadati</taxon>
        <taxon>Pseudomonadota</taxon>
        <taxon>Gammaproteobacteria</taxon>
        <taxon>Moraxellales</taxon>
        <taxon>Moraxellaceae</taxon>
        <taxon>Acinetobacter</taxon>
    </lineage>
</organism>
<accession>N9FKS8</accession>
<dbReference type="Proteomes" id="UP000017670">
    <property type="component" value="Unassembled WGS sequence"/>
</dbReference>
<feature type="non-terminal residue" evidence="1">
    <location>
        <position position="37"/>
    </location>
</feature>